<dbReference type="InterPro" id="IPR002509">
    <property type="entry name" value="NODB_dom"/>
</dbReference>
<proteinExistence type="inferred from homology"/>
<dbReference type="SUPFAM" id="SSF88713">
    <property type="entry name" value="Glycoside hydrolase/deacetylase"/>
    <property type="match status" value="1"/>
</dbReference>
<protein>
    <submittedName>
        <fullName evidence="6">Glycosyltransferase</fullName>
    </submittedName>
</protein>
<evidence type="ECO:0000256" key="2">
    <source>
        <dbReference type="ARBA" id="ARBA00022676"/>
    </source>
</evidence>
<dbReference type="InterPro" id="IPR029044">
    <property type="entry name" value="Nucleotide-diphossugar_trans"/>
</dbReference>
<keyword evidence="4" id="KW-0812">Transmembrane</keyword>
<evidence type="ECO:0000313" key="6">
    <source>
        <dbReference type="EMBL" id="BFP48919.1"/>
    </source>
</evidence>
<dbReference type="CDD" id="cd06423">
    <property type="entry name" value="CESA_like"/>
    <property type="match status" value="1"/>
</dbReference>
<dbReference type="PANTHER" id="PTHR43630">
    <property type="entry name" value="POLY-BETA-1,6-N-ACETYL-D-GLUCOSAMINE SYNTHASE"/>
    <property type="match status" value="1"/>
</dbReference>
<feature type="transmembrane region" description="Helical" evidence="4">
    <location>
        <begin position="304"/>
        <end position="324"/>
    </location>
</feature>
<feature type="transmembrane region" description="Helical" evidence="4">
    <location>
        <begin position="661"/>
        <end position="681"/>
    </location>
</feature>
<keyword evidence="2" id="KW-0328">Glycosyltransferase</keyword>
<dbReference type="AlphaFoldDB" id="A0AB33K067"/>
<sequence>MRNVPLRTHWLLLTTLVLTLSAALLLQGYTQHMFDSTADGAPRVPGPAGAVPPQVVAGGPVIEGDAGRTAAPAARTIALTFDDGPDPVWTPQILDVLRRNDVRATFFAVGTQVAAHPDLARRIVADGHQIGLHTFTHTNLGTASPWRRSLELRESQLAVAGATGVTTPLLRPPYSSTSDAITDTDWSAIGQAGRDGYLTVLTTQDSEDWRRPGTARIVANSTPKDQAGQIVLMHDAGGDRSQTVAALAQLIPELRAAGFRFGTVSEATGLAEPVRQASATDHWQGLALITALRASDRALDVLSWLLWAAGGIALLRAVAVLVAARRHKRMRGKAWGRPITEPVSVIVPAYNESAGIEAAVRSLLASDHPVEIIVVDDGSTDGTADLVESLRLPGVRVIRQRNAGKPAALNAGIAAASCQLLVMVDGDTVFEPDAVRMIVQPFANRRVGAVSGNAKVVNRGGLLGRWQHIEYVVGFNLDRRLFDLAECMPTVPGAVGAFRREALLRIGGVSDTTLAEDTDLTMALCRDGWRVVYEERAKAWTEAPASLGALWKQRYRWCYGTLQAMWKHRGALVQRGQAGKLGRRGLLYLLMFQVLLPLLAPVVDVFAVYGLIFLDPVRILGLWSVFLALQVFMGLYAFRLDRERPGALWSLPLQQFVYRQLMYLVVIQSVFTAVAGSRLRWQRMERYGSLTVPPAAHHGSAGEGAAH</sequence>
<dbReference type="PANTHER" id="PTHR43630:SF1">
    <property type="entry name" value="POLY-BETA-1,6-N-ACETYL-D-GLUCOSAMINE SYNTHASE"/>
    <property type="match status" value="1"/>
</dbReference>
<gene>
    <name evidence="6" type="ORF">KCMC57_52870</name>
</gene>
<evidence type="ECO:0000256" key="1">
    <source>
        <dbReference type="ARBA" id="ARBA00006739"/>
    </source>
</evidence>
<organism evidence="6">
    <name type="scientific">Kitasatospora sp. CMC57</name>
    <dbReference type="NCBI Taxonomy" id="3231513"/>
    <lineage>
        <taxon>Bacteria</taxon>
        <taxon>Bacillati</taxon>
        <taxon>Actinomycetota</taxon>
        <taxon>Actinomycetes</taxon>
        <taxon>Kitasatosporales</taxon>
        <taxon>Streptomycetaceae</taxon>
        <taxon>Kitasatospora</taxon>
    </lineage>
</organism>
<keyword evidence="3" id="KW-0808">Transferase</keyword>
<dbReference type="GO" id="GO:0016757">
    <property type="term" value="F:glycosyltransferase activity"/>
    <property type="evidence" value="ECO:0007669"/>
    <property type="project" value="UniProtKB-KW"/>
</dbReference>
<evidence type="ECO:0000259" key="5">
    <source>
        <dbReference type="PROSITE" id="PS51677"/>
    </source>
</evidence>
<name>A0AB33K067_9ACTN</name>
<feature type="transmembrane region" description="Helical" evidence="4">
    <location>
        <begin position="620"/>
        <end position="640"/>
    </location>
</feature>
<comment type="similarity">
    <text evidence="1">Belongs to the glycosyltransferase 2 family.</text>
</comment>
<feature type="domain" description="NodB homology" evidence="5">
    <location>
        <begin position="75"/>
        <end position="262"/>
    </location>
</feature>
<evidence type="ECO:0000256" key="4">
    <source>
        <dbReference type="SAM" id="Phobius"/>
    </source>
</evidence>
<dbReference type="Gene3D" id="3.90.550.10">
    <property type="entry name" value="Spore Coat Polysaccharide Biosynthesis Protein SpsA, Chain A"/>
    <property type="match status" value="1"/>
</dbReference>
<dbReference type="SUPFAM" id="SSF53448">
    <property type="entry name" value="Nucleotide-diphospho-sugar transferases"/>
    <property type="match status" value="1"/>
</dbReference>
<evidence type="ECO:0000256" key="3">
    <source>
        <dbReference type="ARBA" id="ARBA00022679"/>
    </source>
</evidence>
<dbReference type="Pfam" id="PF01522">
    <property type="entry name" value="Polysacc_deac_1"/>
    <property type="match status" value="1"/>
</dbReference>
<keyword evidence="4" id="KW-0472">Membrane</keyword>
<dbReference type="EMBL" id="AP035881">
    <property type="protein sequence ID" value="BFP48919.1"/>
    <property type="molecule type" value="Genomic_DNA"/>
</dbReference>
<dbReference type="RefSeq" id="WP_407991089.1">
    <property type="nucleotide sequence ID" value="NZ_AP035881.2"/>
</dbReference>
<reference evidence="6" key="1">
    <citation type="submission" date="2024-07" db="EMBL/GenBank/DDBJ databases">
        <title>Complete genome sequences of cellulolytic bacteria, Kitasatospora sp. CMC57 and Streptomyces sp. CMC78, isolated from Japanese agricultural soil.</title>
        <authorList>
            <person name="Hashimoto T."/>
            <person name="Ito M."/>
            <person name="Iwamoto M."/>
            <person name="Fukahori D."/>
            <person name="Shoda T."/>
            <person name="Sakoda M."/>
            <person name="Morohoshi T."/>
            <person name="Mitsuboshi M."/>
            <person name="Nishizawa T."/>
        </authorList>
    </citation>
    <scope>NUCLEOTIDE SEQUENCE</scope>
    <source>
        <strain evidence="6">CMC57</strain>
    </source>
</reference>
<feature type="transmembrane region" description="Helical" evidence="4">
    <location>
        <begin position="585"/>
        <end position="614"/>
    </location>
</feature>
<dbReference type="Gene3D" id="3.20.20.370">
    <property type="entry name" value="Glycoside hydrolase/deacetylase"/>
    <property type="match status" value="1"/>
</dbReference>
<dbReference type="InterPro" id="IPR011330">
    <property type="entry name" value="Glyco_hydro/deAcase_b/a-brl"/>
</dbReference>
<keyword evidence="4" id="KW-1133">Transmembrane helix</keyword>
<accession>A0AB33K067</accession>
<dbReference type="GO" id="GO:0016810">
    <property type="term" value="F:hydrolase activity, acting on carbon-nitrogen (but not peptide) bonds"/>
    <property type="evidence" value="ECO:0007669"/>
    <property type="project" value="InterPro"/>
</dbReference>
<dbReference type="PROSITE" id="PS51677">
    <property type="entry name" value="NODB"/>
    <property type="match status" value="1"/>
</dbReference>
<dbReference type="GO" id="GO:0005975">
    <property type="term" value="P:carbohydrate metabolic process"/>
    <property type="evidence" value="ECO:0007669"/>
    <property type="project" value="InterPro"/>
</dbReference>
<dbReference type="Pfam" id="PF13641">
    <property type="entry name" value="Glyco_tranf_2_3"/>
    <property type="match status" value="1"/>
</dbReference>